<keyword evidence="1" id="KW-0812">Transmembrane</keyword>
<protein>
    <recommendedName>
        <fullName evidence="4">Fimbrial assembly family protein</fullName>
    </recommendedName>
</protein>
<organism evidence="2 3">
    <name type="scientific">Candidatus Azambacteria bacterium GW2011_GWB1_42_17</name>
    <dbReference type="NCBI Taxonomy" id="1618615"/>
    <lineage>
        <taxon>Bacteria</taxon>
        <taxon>Candidatus Azamiibacteriota</taxon>
    </lineage>
</organism>
<reference evidence="2 3" key="1">
    <citation type="journal article" date="2015" name="Nature">
        <title>rRNA introns, odd ribosomes, and small enigmatic genomes across a large radiation of phyla.</title>
        <authorList>
            <person name="Brown C.T."/>
            <person name="Hug L.A."/>
            <person name="Thomas B.C."/>
            <person name="Sharon I."/>
            <person name="Castelle C.J."/>
            <person name="Singh A."/>
            <person name="Wilkins M.J."/>
            <person name="Williams K.H."/>
            <person name="Banfield J.F."/>
        </authorList>
    </citation>
    <scope>NUCLEOTIDE SEQUENCE [LARGE SCALE GENOMIC DNA]</scope>
</reference>
<comment type="caution">
    <text evidence="2">The sequence shown here is derived from an EMBL/GenBank/DDBJ whole genome shotgun (WGS) entry which is preliminary data.</text>
</comment>
<dbReference type="AlphaFoldDB" id="A0A0G0Z7X3"/>
<evidence type="ECO:0000313" key="3">
    <source>
        <dbReference type="Proteomes" id="UP000033986"/>
    </source>
</evidence>
<sequence>MVEITPQKLKISAVLPTWRWPLWVSVILLFLSVGGFISLKVYLAEIQKNIINIGNEIKMEAAKVSVDDETAIGGLNDSLNTFKDLVKNHAYFSDIFNLIGSLAHSRVVFTKVDIDREKNLIQLKGVAQNYTSLAKQMVAFRENKDIKGLDVKGISFSTSGLDFELQMTVDPQLFVKK</sequence>
<keyword evidence="1" id="KW-0472">Membrane</keyword>
<proteinExistence type="predicted"/>
<evidence type="ECO:0000313" key="2">
    <source>
        <dbReference type="EMBL" id="KKS44820.1"/>
    </source>
</evidence>
<feature type="transmembrane region" description="Helical" evidence="1">
    <location>
        <begin position="20"/>
        <end position="43"/>
    </location>
</feature>
<evidence type="ECO:0000256" key="1">
    <source>
        <dbReference type="SAM" id="Phobius"/>
    </source>
</evidence>
<evidence type="ECO:0008006" key="4">
    <source>
        <dbReference type="Google" id="ProtNLM"/>
    </source>
</evidence>
<accession>A0A0G0Z7X3</accession>
<dbReference type="EMBL" id="LCDB01000002">
    <property type="protein sequence ID" value="KKS44820.1"/>
    <property type="molecule type" value="Genomic_DNA"/>
</dbReference>
<dbReference type="Proteomes" id="UP000033986">
    <property type="component" value="Unassembled WGS sequence"/>
</dbReference>
<keyword evidence="1" id="KW-1133">Transmembrane helix</keyword>
<name>A0A0G0Z7X3_9BACT</name>
<gene>
    <name evidence="2" type="ORF">UV07_C0002G0006</name>
</gene>